<organism evidence="1 2">
    <name type="scientific">Candidatus Gallitreponema excrementavium</name>
    <dbReference type="NCBI Taxonomy" id="2840840"/>
    <lineage>
        <taxon>Bacteria</taxon>
        <taxon>Pseudomonadati</taxon>
        <taxon>Spirochaetota</taxon>
        <taxon>Spirochaetia</taxon>
        <taxon>Spirochaetales</taxon>
        <taxon>Candidatus Gallitreponema</taxon>
    </lineage>
</organism>
<reference evidence="1" key="2">
    <citation type="journal article" date="2021" name="PeerJ">
        <title>Extensive microbial diversity within the chicken gut microbiome revealed by metagenomics and culture.</title>
        <authorList>
            <person name="Gilroy R."/>
            <person name="Ravi A."/>
            <person name="Getino M."/>
            <person name="Pursley I."/>
            <person name="Horton D.L."/>
            <person name="Alikhan N.F."/>
            <person name="Baker D."/>
            <person name="Gharbi K."/>
            <person name="Hall N."/>
            <person name="Watson M."/>
            <person name="Adriaenssens E.M."/>
            <person name="Foster-Nyarko E."/>
            <person name="Jarju S."/>
            <person name="Secka A."/>
            <person name="Antonio M."/>
            <person name="Oren A."/>
            <person name="Chaudhuri R.R."/>
            <person name="La Ragione R."/>
            <person name="Hildebrand F."/>
            <person name="Pallen M.J."/>
        </authorList>
    </citation>
    <scope>NUCLEOTIDE SEQUENCE</scope>
    <source>
        <strain evidence="1">10532</strain>
    </source>
</reference>
<dbReference type="AlphaFoldDB" id="A0A9D9N1G7"/>
<comment type="caution">
    <text evidence="1">The sequence shown here is derived from an EMBL/GenBank/DDBJ whole genome shotgun (WGS) entry which is preliminary data.</text>
</comment>
<evidence type="ECO:0000313" key="2">
    <source>
        <dbReference type="Proteomes" id="UP000823638"/>
    </source>
</evidence>
<sequence length="268" mass="31638">MNITGNSQKYFSEVKDISKRKEILQLFEEWSKVISGCEDILFKDDGKYYPATDYFVKDGFYPGYFSGKYPRVLFIGRENRYISSYSKDNDRILHDLEYSFENNPDKDIFWRRVFYMFYAIITGGKIPYSKVPYPSEMIADKLYGFALMNISKYSNDCDDGANADYSLINRFLDDTNLSKRNFIREELRILDPDIIITANLWESKIKKEYLELVFPDKDFKFVKSYKNVANLYDFKFENKKIKLIDTYHFSAIGSDASLFYDPVSNLIV</sequence>
<dbReference type="EMBL" id="JADIMM010000014">
    <property type="protein sequence ID" value="MBO8456710.1"/>
    <property type="molecule type" value="Genomic_DNA"/>
</dbReference>
<accession>A0A9D9N1G7</accession>
<gene>
    <name evidence="1" type="ORF">IAA81_00590</name>
</gene>
<proteinExistence type="predicted"/>
<dbReference type="Proteomes" id="UP000823638">
    <property type="component" value="Unassembled WGS sequence"/>
</dbReference>
<name>A0A9D9N1G7_9SPIR</name>
<protein>
    <submittedName>
        <fullName evidence="1">Uncharacterized protein</fullName>
    </submittedName>
</protein>
<evidence type="ECO:0000313" key="1">
    <source>
        <dbReference type="EMBL" id="MBO8456710.1"/>
    </source>
</evidence>
<reference evidence="1" key="1">
    <citation type="submission" date="2020-10" db="EMBL/GenBank/DDBJ databases">
        <authorList>
            <person name="Gilroy R."/>
        </authorList>
    </citation>
    <scope>NUCLEOTIDE SEQUENCE</scope>
    <source>
        <strain evidence="1">10532</strain>
    </source>
</reference>